<evidence type="ECO:0000313" key="9">
    <source>
        <dbReference type="EMBL" id="CAG9289067.1"/>
    </source>
</evidence>
<dbReference type="Gene3D" id="3.40.50.150">
    <property type="entry name" value="Vaccinia Virus protein VP39"/>
    <property type="match status" value="1"/>
</dbReference>
<evidence type="ECO:0000256" key="8">
    <source>
        <dbReference type="RuleBase" id="RU365074"/>
    </source>
</evidence>
<evidence type="ECO:0000256" key="1">
    <source>
        <dbReference type="ARBA" id="ARBA00004604"/>
    </source>
</evidence>
<dbReference type="Gene3D" id="1.10.10.2150">
    <property type="entry name" value="Ribosomal RNA-processing protein 8, N-terminal domain"/>
    <property type="match status" value="1"/>
</dbReference>
<name>A0A8J9X723_PHATR</name>
<dbReference type="EMBL" id="OU594945">
    <property type="protein sequence ID" value="CAG9289067.1"/>
    <property type="molecule type" value="Genomic_DNA"/>
</dbReference>
<dbReference type="InterPro" id="IPR042036">
    <property type="entry name" value="RRP8_N"/>
</dbReference>
<dbReference type="EC" id="2.1.1.-" evidence="8"/>
<dbReference type="PANTHER" id="PTHR12787:SF0">
    <property type="entry name" value="RIBOSOMAL RNA-PROCESSING PROTEIN 8"/>
    <property type="match status" value="1"/>
</dbReference>
<sequence>MSALQNKFKARLSGSRFRILNEELYTTTSQTAFQRFSSNPELYDQYHEGFRHQVEQWPINPIDVIVQTLRNQVGSKRSDNKIIIADFGCGDAQLATQLLKVSVMGSCPFEVHSFDLVASCNLVTACDMSNVPLNAKVVDVAIFCLSLMGTNLADFVREAHRTLKDTGRLKIAEVRSRFESRSGKDELKDFIDVLDKLGFECIKTDRSNKMFVLLDLTKNGKPPRKEIEFTAKPCIYKRR</sequence>
<dbReference type="PANTHER" id="PTHR12787">
    <property type="entry name" value="RIBOSOMAL RNA-PROCESSING PROTEIN 8"/>
    <property type="match status" value="1"/>
</dbReference>
<dbReference type="GO" id="GO:0032259">
    <property type="term" value="P:methylation"/>
    <property type="evidence" value="ECO:0007669"/>
    <property type="project" value="UniProtKB-KW"/>
</dbReference>
<dbReference type="GO" id="GO:0005730">
    <property type="term" value="C:nucleolus"/>
    <property type="evidence" value="ECO:0007669"/>
    <property type="project" value="UniProtKB-SubCell"/>
</dbReference>
<evidence type="ECO:0000256" key="7">
    <source>
        <dbReference type="ARBA" id="ARBA00023242"/>
    </source>
</evidence>
<evidence type="ECO:0000256" key="5">
    <source>
        <dbReference type="ARBA" id="ARBA00022679"/>
    </source>
</evidence>
<dbReference type="AlphaFoldDB" id="A0A8J9X723"/>
<keyword evidence="5 8" id="KW-0808">Transferase</keyword>
<dbReference type="Proteomes" id="UP000836788">
    <property type="component" value="Chromosome 4"/>
</dbReference>
<dbReference type="GO" id="GO:0006364">
    <property type="term" value="P:rRNA processing"/>
    <property type="evidence" value="ECO:0007669"/>
    <property type="project" value="UniProtKB-UniRule"/>
</dbReference>
<gene>
    <name evidence="9" type="ORF">PTTT1_LOCUS40475</name>
</gene>
<comment type="function">
    <text evidence="8">Probable methyltransferase required to silence rDNA.</text>
</comment>
<dbReference type="Pfam" id="PF05148">
    <property type="entry name" value="Methyltransf_8"/>
    <property type="match status" value="1"/>
</dbReference>
<dbReference type="GO" id="GO:0008168">
    <property type="term" value="F:methyltransferase activity"/>
    <property type="evidence" value="ECO:0007669"/>
    <property type="project" value="UniProtKB-KW"/>
</dbReference>
<accession>A0A8J9X723</accession>
<keyword evidence="3 8" id="KW-0698">rRNA processing</keyword>
<evidence type="ECO:0000256" key="6">
    <source>
        <dbReference type="ARBA" id="ARBA00022691"/>
    </source>
</evidence>
<organism evidence="9">
    <name type="scientific">Phaeodactylum tricornutum</name>
    <name type="common">Diatom</name>
    <dbReference type="NCBI Taxonomy" id="2850"/>
    <lineage>
        <taxon>Eukaryota</taxon>
        <taxon>Sar</taxon>
        <taxon>Stramenopiles</taxon>
        <taxon>Ochrophyta</taxon>
        <taxon>Bacillariophyta</taxon>
        <taxon>Bacillariophyceae</taxon>
        <taxon>Bacillariophycidae</taxon>
        <taxon>Naviculales</taxon>
        <taxon>Phaeodactylaceae</taxon>
        <taxon>Phaeodactylum</taxon>
    </lineage>
</organism>
<protein>
    <recommendedName>
        <fullName evidence="8">Ribosomal RNA-processing protein 8</fullName>
        <ecNumber evidence="8">2.1.1.-</ecNumber>
    </recommendedName>
</protein>
<comment type="subcellular location">
    <subcellularLocation>
        <location evidence="1 8">Nucleus</location>
        <location evidence="1 8">Nucleolus</location>
    </subcellularLocation>
</comment>
<evidence type="ECO:0000256" key="4">
    <source>
        <dbReference type="ARBA" id="ARBA00022603"/>
    </source>
</evidence>
<evidence type="ECO:0000256" key="2">
    <source>
        <dbReference type="ARBA" id="ARBA00006301"/>
    </source>
</evidence>
<keyword evidence="7 8" id="KW-0539">Nucleus</keyword>
<keyword evidence="6 8" id="KW-0949">S-adenosyl-L-methionine</keyword>
<keyword evidence="4 8" id="KW-0489">Methyltransferase</keyword>
<evidence type="ECO:0000256" key="3">
    <source>
        <dbReference type="ARBA" id="ARBA00022552"/>
    </source>
</evidence>
<dbReference type="SUPFAM" id="SSF53335">
    <property type="entry name" value="S-adenosyl-L-methionine-dependent methyltransferases"/>
    <property type="match status" value="1"/>
</dbReference>
<comment type="similarity">
    <text evidence="2 8">Belongs to the methyltransferase superfamily. RRP8 family.</text>
</comment>
<proteinExistence type="inferred from homology"/>
<dbReference type="InterPro" id="IPR007823">
    <property type="entry name" value="RRP8"/>
</dbReference>
<dbReference type="FunFam" id="1.10.10.2150:FF:000001">
    <property type="entry name" value="Ribosomal RNA-processing protein 8"/>
    <property type="match status" value="1"/>
</dbReference>
<dbReference type="InterPro" id="IPR029063">
    <property type="entry name" value="SAM-dependent_MTases_sf"/>
</dbReference>
<reference evidence="9" key="1">
    <citation type="submission" date="2022-02" db="EMBL/GenBank/DDBJ databases">
        <authorList>
            <person name="Giguere J D."/>
        </authorList>
    </citation>
    <scope>NUCLEOTIDE SEQUENCE</scope>
    <source>
        <strain evidence="9">CCAP 1055/1</strain>
    </source>
</reference>